<dbReference type="Proteomes" id="UP000631114">
    <property type="component" value="Unassembled WGS sequence"/>
</dbReference>
<proteinExistence type="predicted"/>
<reference evidence="3 4" key="1">
    <citation type="submission" date="2020-10" db="EMBL/GenBank/DDBJ databases">
        <title>The Coptis chinensis genome and diversification of protoberbering-type alkaloids.</title>
        <authorList>
            <person name="Wang B."/>
            <person name="Shu S."/>
            <person name="Song C."/>
            <person name="Liu Y."/>
        </authorList>
    </citation>
    <scope>NUCLEOTIDE SEQUENCE [LARGE SCALE GENOMIC DNA]</scope>
    <source>
        <strain evidence="3">HL-2020</strain>
        <tissue evidence="3">Leaf</tissue>
    </source>
</reference>
<evidence type="ECO:0000313" key="3">
    <source>
        <dbReference type="EMBL" id="KAF9620800.1"/>
    </source>
</evidence>
<organism evidence="3 4">
    <name type="scientific">Coptis chinensis</name>
    <dbReference type="NCBI Taxonomy" id="261450"/>
    <lineage>
        <taxon>Eukaryota</taxon>
        <taxon>Viridiplantae</taxon>
        <taxon>Streptophyta</taxon>
        <taxon>Embryophyta</taxon>
        <taxon>Tracheophyta</taxon>
        <taxon>Spermatophyta</taxon>
        <taxon>Magnoliopsida</taxon>
        <taxon>Ranunculales</taxon>
        <taxon>Ranunculaceae</taxon>
        <taxon>Coptidoideae</taxon>
        <taxon>Coptis</taxon>
    </lineage>
</organism>
<dbReference type="NCBIfam" id="TIGR00756">
    <property type="entry name" value="PPR"/>
    <property type="match status" value="1"/>
</dbReference>
<dbReference type="PANTHER" id="PTHR24015">
    <property type="entry name" value="OS07G0578800 PROTEIN-RELATED"/>
    <property type="match status" value="1"/>
</dbReference>
<keyword evidence="1" id="KW-0677">Repeat</keyword>
<dbReference type="GO" id="GO:0003723">
    <property type="term" value="F:RNA binding"/>
    <property type="evidence" value="ECO:0007669"/>
    <property type="project" value="InterPro"/>
</dbReference>
<dbReference type="PROSITE" id="PS51375">
    <property type="entry name" value="PPR"/>
    <property type="match status" value="1"/>
</dbReference>
<keyword evidence="4" id="KW-1185">Reference proteome</keyword>
<dbReference type="AlphaFoldDB" id="A0A835M693"/>
<dbReference type="PANTHER" id="PTHR24015:SF1832">
    <property type="entry name" value="OS03G0241800 PROTEIN"/>
    <property type="match status" value="1"/>
</dbReference>
<gene>
    <name evidence="3" type="ORF">IFM89_014737</name>
</gene>
<evidence type="ECO:0000256" key="2">
    <source>
        <dbReference type="PROSITE-ProRule" id="PRU00708"/>
    </source>
</evidence>
<evidence type="ECO:0000313" key="4">
    <source>
        <dbReference type="Proteomes" id="UP000631114"/>
    </source>
</evidence>
<feature type="repeat" description="PPR" evidence="2">
    <location>
        <begin position="42"/>
        <end position="76"/>
    </location>
</feature>
<dbReference type="Pfam" id="PF01535">
    <property type="entry name" value="PPR"/>
    <property type="match status" value="1"/>
</dbReference>
<dbReference type="InterPro" id="IPR002885">
    <property type="entry name" value="PPR_rpt"/>
</dbReference>
<protein>
    <recommendedName>
        <fullName evidence="5">Pentatricopeptide repeat-containing protein</fullName>
    </recommendedName>
</protein>
<evidence type="ECO:0008006" key="5">
    <source>
        <dbReference type="Google" id="ProtNLM"/>
    </source>
</evidence>
<dbReference type="InterPro" id="IPR011990">
    <property type="entry name" value="TPR-like_helical_dom_sf"/>
</dbReference>
<evidence type="ECO:0000256" key="1">
    <source>
        <dbReference type="ARBA" id="ARBA00022737"/>
    </source>
</evidence>
<comment type="caution">
    <text evidence="3">The sequence shown here is derived from an EMBL/GenBank/DDBJ whole genome shotgun (WGS) entry which is preliminary data.</text>
</comment>
<dbReference type="InterPro" id="IPR046960">
    <property type="entry name" value="PPR_At4g14850-like_plant"/>
</dbReference>
<sequence length="107" mass="11703">METQLVKPNAGTMASLFPAVTNTSSANVQFVRDMFNKMAMKELVSYNVMIAICVNNSMPTEAVEIFSQIESKWLEPDPVTIASVLPACGDLSALELGKREYVLGLML</sequence>
<dbReference type="EMBL" id="JADFTS010000002">
    <property type="protein sequence ID" value="KAF9620800.1"/>
    <property type="molecule type" value="Genomic_DNA"/>
</dbReference>
<name>A0A835M693_9MAGN</name>
<dbReference type="GO" id="GO:0009451">
    <property type="term" value="P:RNA modification"/>
    <property type="evidence" value="ECO:0007669"/>
    <property type="project" value="InterPro"/>
</dbReference>
<dbReference type="Gene3D" id="1.25.40.10">
    <property type="entry name" value="Tetratricopeptide repeat domain"/>
    <property type="match status" value="1"/>
</dbReference>
<accession>A0A835M693</accession>
<dbReference type="OrthoDB" id="1937829at2759"/>